<protein>
    <submittedName>
        <fullName evidence="3">Putative NAD(P)-binding protein</fullName>
    </submittedName>
</protein>
<dbReference type="InterPro" id="IPR001509">
    <property type="entry name" value="Epimerase_deHydtase"/>
</dbReference>
<dbReference type="Proteomes" id="UP000319818">
    <property type="component" value="Unassembled WGS sequence"/>
</dbReference>
<sequence length="260" mass="27677">MYEKIAVAGATGRTGRHAVDILRGRGHDVVAMSRSTGVDLVSGAGLAEALGGVGCVIDLASTPSPELQAATDYFTAATRNLHEFGERAGVRRLVVASIIGNDRFTAGYNMAKQVHEQEALAGPVPARVMRAAQFHEFVELLVRWGTRGDVSHVQNMRMQPVSARTVAEAAIELAFAPDGDAGEPFPEIAGPREERLADLARTLVARRGPSLRIEEASDPDDPDRELFENGALLPSPHAVLAGPTFEDWLASQAADAPQPV</sequence>
<dbReference type="Gene3D" id="3.40.50.720">
    <property type="entry name" value="NAD(P)-binding Rossmann-like Domain"/>
    <property type="match status" value="1"/>
</dbReference>
<dbReference type="OrthoDB" id="9771302at2"/>
<proteinExistence type="predicted"/>
<evidence type="ECO:0000313" key="3">
    <source>
        <dbReference type="EMBL" id="TQM45453.1"/>
    </source>
</evidence>
<feature type="region of interest" description="Disordered" evidence="1">
    <location>
        <begin position="210"/>
        <end position="230"/>
    </location>
</feature>
<dbReference type="InterPro" id="IPR036291">
    <property type="entry name" value="NAD(P)-bd_dom_sf"/>
</dbReference>
<keyword evidence="4" id="KW-1185">Reference proteome</keyword>
<dbReference type="AlphaFoldDB" id="A0A543GHB7"/>
<comment type="caution">
    <text evidence="3">The sequence shown here is derived from an EMBL/GenBank/DDBJ whole genome shotgun (WGS) entry which is preliminary data.</text>
</comment>
<reference evidence="3 4" key="1">
    <citation type="submission" date="2019-06" db="EMBL/GenBank/DDBJ databases">
        <title>Sequencing the genomes of 1000 actinobacteria strains.</title>
        <authorList>
            <person name="Klenk H.-P."/>
        </authorList>
    </citation>
    <scope>NUCLEOTIDE SEQUENCE [LARGE SCALE GENOMIC DNA]</scope>
    <source>
        <strain evidence="3 4">DSM 45511</strain>
    </source>
</reference>
<dbReference type="RefSeq" id="WP_142101053.1">
    <property type="nucleotide sequence ID" value="NZ_VFPH01000001.1"/>
</dbReference>
<name>A0A543GHB7_9PSEU</name>
<accession>A0A543GHB7</accession>
<feature type="domain" description="NAD-dependent epimerase/dehydratase" evidence="2">
    <location>
        <begin position="5"/>
        <end position="97"/>
    </location>
</feature>
<dbReference type="Pfam" id="PF01370">
    <property type="entry name" value="Epimerase"/>
    <property type="match status" value="1"/>
</dbReference>
<dbReference type="EMBL" id="VFPH01000001">
    <property type="protein sequence ID" value="TQM45453.1"/>
    <property type="molecule type" value="Genomic_DNA"/>
</dbReference>
<evidence type="ECO:0000259" key="2">
    <source>
        <dbReference type="Pfam" id="PF01370"/>
    </source>
</evidence>
<organism evidence="3 4">
    <name type="scientific">Pseudonocardia cypriaca</name>
    <dbReference type="NCBI Taxonomy" id="882449"/>
    <lineage>
        <taxon>Bacteria</taxon>
        <taxon>Bacillati</taxon>
        <taxon>Actinomycetota</taxon>
        <taxon>Actinomycetes</taxon>
        <taxon>Pseudonocardiales</taxon>
        <taxon>Pseudonocardiaceae</taxon>
        <taxon>Pseudonocardia</taxon>
    </lineage>
</organism>
<dbReference type="SUPFAM" id="SSF51735">
    <property type="entry name" value="NAD(P)-binding Rossmann-fold domains"/>
    <property type="match status" value="1"/>
</dbReference>
<evidence type="ECO:0000313" key="4">
    <source>
        <dbReference type="Proteomes" id="UP000319818"/>
    </source>
</evidence>
<gene>
    <name evidence="3" type="ORF">FB388_2853</name>
</gene>
<evidence type="ECO:0000256" key="1">
    <source>
        <dbReference type="SAM" id="MobiDB-lite"/>
    </source>
</evidence>